<dbReference type="AlphaFoldDB" id="A0A329QR01"/>
<comment type="caution">
    <text evidence="1">The sequence shown here is derived from an EMBL/GenBank/DDBJ whole genome shotgun (WGS) entry which is preliminary data.</text>
</comment>
<organism evidence="1 2">
    <name type="scientific">Phytoactinopolyspora halophila</name>
    <dbReference type="NCBI Taxonomy" id="1981511"/>
    <lineage>
        <taxon>Bacteria</taxon>
        <taxon>Bacillati</taxon>
        <taxon>Actinomycetota</taxon>
        <taxon>Actinomycetes</taxon>
        <taxon>Jiangellales</taxon>
        <taxon>Jiangellaceae</taxon>
        <taxon>Phytoactinopolyspora</taxon>
    </lineage>
</organism>
<gene>
    <name evidence="1" type="ORF">DPM12_09900</name>
</gene>
<evidence type="ECO:0000313" key="1">
    <source>
        <dbReference type="EMBL" id="RAW14797.1"/>
    </source>
</evidence>
<dbReference type="Proteomes" id="UP000250462">
    <property type="component" value="Unassembled WGS sequence"/>
</dbReference>
<name>A0A329QR01_9ACTN</name>
<sequence length="77" mass="8491">MEANSRFETMSTSYGRRVEVGRLHLSEPGSSGDGRVILDIPRQDPEYDAMWVALSPVEARDLADLLLRYAAAAESHG</sequence>
<dbReference type="EMBL" id="QMIG01000007">
    <property type="protein sequence ID" value="RAW14797.1"/>
    <property type="molecule type" value="Genomic_DNA"/>
</dbReference>
<protein>
    <submittedName>
        <fullName evidence="1">Uncharacterized protein</fullName>
    </submittedName>
</protein>
<evidence type="ECO:0000313" key="2">
    <source>
        <dbReference type="Proteomes" id="UP000250462"/>
    </source>
</evidence>
<reference evidence="1 2" key="1">
    <citation type="submission" date="2018-06" db="EMBL/GenBank/DDBJ databases">
        <title>Phytoactinopolyspora halophila sp. nov., a novel halophilic actinomycete isolated from a saline soil in China.</title>
        <authorList>
            <person name="Tang S.-K."/>
        </authorList>
    </citation>
    <scope>NUCLEOTIDE SEQUENCE [LARGE SCALE GENOMIC DNA]</scope>
    <source>
        <strain evidence="1 2">YIM 96934</strain>
    </source>
</reference>
<accession>A0A329QR01</accession>
<proteinExistence type="predicted"/>
<keyword evidence="2" id="KW-1185">Reference proteome</keyword>